<gene>
    <name evidence="10" type="primary">rarD</name>
    <name evidence="10" type="ORF">P8A18_20430</name>
</gene>
<evidence type="ECO:0000313" key="10">
    <source>
        <dbReference type="EMBL" id="WLQ35640.1"/>
    </source>
</evidence>
<feature type="transmembrane region" description="Helical" evidence="8">
    <location>
        <begin position="180"/>
        <end position="200"/>
    </location>
</feature>
<proteinExistence type="inferred from homology"/>
<feature type="transmembrane region" description="Helical" evidence="8">
    <location>
        <begin position="40"/>
        <end position="62"/>
    </location>
</feature>
<feature type="transmembrane region" description="Helical" evidence="8">
    <location>
        <begin position="74"/>
        <end position="93"/>
    </location>
</feature>
<dbReference type="InterPro" id="IPR004626">
    <property type="entry name" value="RarD"/>
</dbReference>
<comment type="subcellular location">
    <subcellularLocation>
        <location evidence="1">Cell membrane</location>
        <topology evidence="1">Multi-pass membrane protein</topology>
    </subcellularLocation>
</comment>
<feature type="domain" description="EamA" evidence="9">
    <location>
        <begin position="10"/>
        <end position="144"/>
    </location>
</feature>
<comment type="similarity">
    <text evidence="2">Belongs to the EamA transporter family.</text>
</comment>
<keyword evidence="5 8" id="KW-0812">Transmembrane</keyword>
<feature type="transmembrane region" description="Helical" evidence="8">
    <location>
        <begin position="152"/>
        <end position="168"/>
    </location>
</feature>
<protein>
    <submittedName>
        <fullName evidence="10">EamA family transporter RarD</fullName>
    </submittedName>
</protein>
<evidence type="ECO:0000313" key="11">
    <source>
        <dbReference type="Proteomes" id="UP001239522"/>
    </source>
</evidence>
<dbReference type="EMBL" id="CP120997">
    <property type="protein sequence ID" value="WLQ35640.1"/>
    <property type="molecule type" value="Genomic_DNA"/>
</dbReference>
<feature type="transmembrane region" description="Helical" evidence="8">
    <location>
        <begin position="270"/>
        <end position="289"/>
    </location>
</feature>
<evidence type="ECO:0000256" key="4">
    <source>
        <dbReference type="ARBA" id="ARBA00022475"/>
    </source>
</evidence>
<organism evidence="10 11">
    <name type="scientific">Streptomyces castrisilvae</name>
    <dbReference type="NCBI Taxonomy" id="3033811"/>
    <lineage>
        <taxon>Bacteria</taxon>
        <taxon>Bacillati</taxon>
        <taxon>Actinomycetota</taxon>
        <taxon>Actinomycetes</taxon>
        <taxon>Kitasatosporales</taxon>
        <taxon>Streptomycetaceae</taxon>
        <taxon>Streptomyces</taxon>
    </lineage>
</organism>
<dbReference type="PANTHER" id="PTHR22911">
    <property type="entry name" value="ACYL-MALONYL CONDENSING ENZYME-RELATED"/>
    <property type="match status" value="1"/>
</dbReference>
<evidence type="ECO:0000256" key="2">
    <source>
        <dbReference type="ARBA" id="ARBA00007362"/>
    </source>
</evidence>
<dbReference type="PANTHER" id="PTHR22911:SF137">
    <property type="entry name" value="SOLUTE CARRIER FAMILY 35 MEMBER G2-RELATED"/>
    <property type="match status" value="1"/>
</dbReference>
<feature type="transmembrane region" description="Helical" evidence="8">
    <location>
        <begin position="212"/>
        <end position="233"/>
    </location>
</feature>
<name>A0ABY9HM74_9ACTN</name>
<accession>A0ABY9HM74</accession>
<keyword evidence="7 8" id="KW-0472">Membrane</keyword>
<feature type="domain" description="EamA" evidence="9">
    <location>
        <begin position="156"/>
        <end position="285"/>
    </location>
</feature>
<keyword evidence="11" id="KW-1185">Reference proteome</keyword>
<evidence type="ECO:0000256" key="3">
    <source>
        <dbReference type="ARBA" id="ARBA00022448"/>
    </source>
</evidence>
<keyword evidence="6 8" id="KW-1133">Transmembrane helix</keyword>
<keyword evidence="4" id="KW-1003">Cell membrane</keyword>
<evidence type="ECO:0000256" key="5">
    <source>
        <dbReference type="ARBA" id="ARBA00022692"/>
    </source>
</evidence>
<feature type="transmembrane region" description="Helical" evidence="8">
    <location>
        <begin position="9"/>
        <end position="28"/>
    </location>
</feature>
<dbReference type="Pfam" id="PF00892">
    <property type="entry name" value="EamA"/>
    <property type="match status" value="2"/>
</dbReference>
<dbReference type="SUPFAM" id="SSF103481">
    <property type="entry name" value="Multidrug resistance efflux transporter EmrE"/>
    <property type="match status" value="2"/>
</dbReference>
<dbReference type="Proteomes" id="UP001239522">
    <property type="component" value="Chromosome"/>
</dbReference>
<dbReference type="InterPro" id="IPR037185">
    <property type="entry name" value="EmrE-like"/>
</dbReference>
<reference evidence="10 11" key="1">
    <citation type="submission" date="2023-03" db="EMBL/GenBank/DDBJ databases">
        <title>Isolation and description of six Streptomyces strains from soil environments, able to metabolize different microbial glucans.</title>
        <authorList>
            <person name="Widen T."/>
            <person name="Larsbrink J."/>
        </authorList>
    </citation>
    <scope>NUCLEOTIDE SEQUENCE [LARGE SCALE GENOMIC DNA]</scope>
    <source>
        <strain evidence="10 11">Mut1</strain>
    </source>
</reference>
<feature type="transmembrane region" description="Helical" evidence="8">
    <location>
        <begin position="129"/>
        <end position="146"/>
    </location>
</feature>
<feature type="transmembrane region" description="Helical" evidence="8">
    <location>
        <begin position="245"/>
        <end position="264"/>
    </location>
</feature>
<evidence type="ECO:0000256" key="1">
    <source>
        <dbReference type="ARBA" id="ARBA00004651"/>
    </source>
</evidence>
<sequence length="325" mass="34678">MKGTNDQRAGLLSGFAAYGMWGVVPLYWPLLKPTGAVEILAHRMVWSLGVVAILLLVLRRWSWIGPLLRQPRKLGLLTVAALVITINWGLYIWAVNSGHVVEASLGYFINPLVTIAMGVLLLGERLRPAQWAAVGTGVASVLVLAVGYGKPPWISLGLAFSFATYGLVKKKVDMGGLESLTVETAVLFLPALGFLLWLGARGTSTLTSEGAGHTALLASTGVVTAVPLILFGAAAIRVPLSTIGLLQYLTPVFQFLLGIAYFHEEMPPERWAGFALVWVALTVLTWDALRTARRTRARAQAARLAAAATAAPAGPDRTETSTTAT</sequence>
<keyword evidence="3" id="KW-0813">Transport</keyword>
<evidence type="ECO:0000259" key="9">
    <source>
        <dbReference type="Pfam" id="PF00892"/>
    </source>
</evidence>
<dbReference type="InterPro" id="IPR000620">
    <property type="entry name" value="EamA_dom"/>
</dbReference>
<evidence type="ECO:0000256" key="6">
    <source>
        <dbReference type="ARBA" id="ARBA00022989"/>
    </source>
</evidence>
<evidence type="ECO:0000256" key="8">
    <source>
        <dbReference type="SAM" id="Phobius"/>
    </source>
</evidence>
<evidence type="ECO:0000256" key="7">
    <source>
        <dbReference type="ARBA" id="ARBA00023136"/>
    </source>
</evidence>
<dbReference type="RefSeq" id="WP_306056463.1">
    <property type="nucleotide sequence ID" value="NZ_CP120997.1"/>
</dbReference>
<feature type="transmembrane region" description="Helical" evidence="8">
    <location>
        <begin position="105"/>
        <end position="122"/>
    </location>
</feature>
<dbReference type="NCBIfam" id="TIGR00688">
    <property type="entry name" value="rarD"/>
    <property type="match status" value="1"/>
</dbReference>